<dbReference type="CDD" id="cd11069">
    <property type="entry name" value="CYP_FUM15-like"/>
    <property type="match status" value="1"/>
</dbReference>
<evidence type="ECO:0000256" key="7">
    <source>
        <dbReference type="ARBA" id="ARBA00023004"/>
    </source>
</evidence>
<evidence type="ECO:0000256" key="6">
    <source>
        <dbReference type="ARBA" id="ARBA00023002"/>
    </source>
</evidence>
<dbReference type="PRINTS" id="PR00465">
    <property type="entry name" value="EP450IV"/>
</dbReference>
<evidence type="ECO:0000313" key="12">
    <source>
        <dbReference type="EMBL" id="TFY77466.1"/>
    </source>
</evidence>
<keyword evidence="4 9" id="KW-0349">Heme</keyword>
<dbReference type="PROSITE" id="PS00086">
    <property type="entry name" value="CYTOCHROME_P450"/>
    <property type="match status" value="1"/>
</dbReference>
<evidence type="ECO:0000256" key="10">
    <source>
        <dbReference type="SAM" id="MobiDB-lite"/>
    </source>
</evidence>
<dbReference type="InterPro" id="IPR001128">
    <property type="entry name" value="Cyt_P450"/>
</dbReference>
<evidence type="ECO:0000256" key="5">
    <source>
        <dbReference type="ARBA" id="ARBA00022723"/>
    </source>
</evidence>
<accession>A0A4Y9ZRF7</accession>
<keyword evidence="11" id="KW-0812">Transmembrane</keyword>
<evidence type="ECO:0008006" key="14">
    <source>
        <dbReference type="Google" id="ProtNLM"/>
    </source>
</evidence>
<evidence type="ECO:0000256" key="9">
    <source>
        <dbReference type="PIRSR" id="PIRSR602403-1"/>
    </source>
</evidence>
<feature type="region of interest" description="Disordered" evidence="10">
    <location>
        <begin position="743"/>
        <end position="770"/>
    </location>
</feature>
<dbReference type="PANTHER" id="PTHR24305:SF166">
    <property type="entry name" value="CYTOCHROME P450 12A4, MITOCHONDRIAL-RELATED"/>
    <property type="match status" value="1"/>
</dbReference>
<keyword evidence="11" id="KW-0472">Membrane</keyword>
<keyword evidence="7 9" id="KW-0408">Iron</keyword>
<sequence>MSLPSYVLEGFAAFLLALCYLTFRALRARSHLSDIRGPPSSSFWIGNEEEIRYQNEVGEIEFKWLLKYGSVWRTSACMGEQALVVADPKALQHILHTSGYRYPKRADVREVTRILFGTGIVWADGSMHQRHRKIMNPAFSEVQLKSFLPVFEGYANKVVHKWMAHLGLEEKPDGMLINVIPWFSRMALDIIGITGFNYEFGALDDAENELTAVYKDLLWVVLSARIPLAKSVRSVDSTLYPSKPDLVFKSFWHLIPDELLYLVRFLPGREYRRFRQFNVYMRKFARQIVAESEAQGDDGKDIISVLLRANASENPKSKLSDSEVYDQISTLLLAGHETSSGAIGWLFYELAQDPIWQAKIRDEIAAARERLASRGETDFSVADLEGMTAMQAAIKESLRLHPIVWQFMRVAAQDDVLPLALTITTNSGKTISDIPIPKGQNIIISVCSYNRLPEIWGEDADRWNPERFMHMDKKKQIPLGVYSNLMNFSGGVRACIGWRFTIIEAQVVTAALLEHFEFSLPKDQARIFRKPTGLMTAMSDDHKTAKYVIAVFAGRPLSSSYPESPEDQRALIDKVASMFNRARLESVKLDQATVVPIDVASLRLDLGEHEHHEDDSEFAFYQDYWFSASVPGLSGRPLTLVSVHGRTIDREKIRPKHAFYYEMDGVSHGLIHFSTAVFDRCGQIKDDVVYSGSRVWVLNDNLSGPPDTAEVWNAKKAGVVSLYRKLGFRRVGDTSIFGYARDETHASRHLPEEEDGEEKPRSGTSSEQVFDEQLFDQQAFDEQFDELQEFDEQAFDKQFDES</sequence>
<organism evidence="12 13">
    <name type="scientific">Hericium alpestre</name>
    <dbReference type="NCBI Taxonomy" id="135208"/>
    <lineage>
        <taxon>Eukaryota</taxon>
        <taxon>Fungi</taxon>
        <taxon>Dikarya</taxon>
        <taxon>Basidiomycota</taxon>
        <taxon>Agaricomycotina</taxon>
        <taxon>Agaricomycetes</taxon>
        <taxon>Russulales</taxon>
        <taxon>Hericiaceae</taxon>
        <taxon>Hericium</taxon>
    </lineage>
</organism>
<keyword evidence="13" id="KW-1185">Reference proteome</keyword>
<dbReference type="GO" id="GO:0005506">
    <property type="term" value="F:iron ion binding"/>
    <property type="evidence" value="ECO:0007669"/>
    <property type="project" value="InterPro"/>
</dbReference>
<dbReference type="GO" id="GO:0016705">
    <property type="term" value="F:oxidoreductase activity, acting on paired donors, with incorporation or reduction of molecular oxygen"/>
    <property type="evidence" value="ECO:0007669"/>
    <property type="project" value="InterPro"/>
</dbReference>
<dbReference type="InterPro" id="IPR036396">
    <property type="entry name" value="Cyt_P450_sf"/>
</dbReference>
<dbReference type="InterPro" id="IPR017972">
    <property type="entry name" value="Cyt_P450_CS"/>
</dbReference>
<keyword evidence="8" id="KW-0503">Monooxygenase</keyword>
<dbReference type="OrthoDB" id="1470350at2759"/>
<gene>
    <name evidence="12" type="ORF">EWM64_g6544</name>
</gene>
<evidence type="ECO:0000313" key="13">
    <source>
        <dbReference type="Proteomes" id="UP000298061"/>
    </source>
</evidence>
<feature type="transmembrane region" description="Helical" evidence="11">
    <location>
        <begin position="6"/>
        <end position="26"/>
    </location>
</feature>
<proteinExistence type="inferred from homology"/>
<comment type="similarity">
    <text evidence="3">Belongs to the cytochrome P450 family.</text>
</comment>
<evidence type="ECO:0000256" key="4">
    <source>
        <dbReference type="ARBA" id="ARBA00022617"/>
    </source>
</evidence>
<evidence type="ECO:0000256" key="11">
    <source>
        <dbReference type="SAM" id="Phobius"/>
    </source>
</evidence>
<dbReference type="InterPro" id="IPR050121">
    <property type="entry name" value="Cytochrome_P450_monoxygenase"/>
</dbReference>
<dbReference type="SUPFAM" id="SSF48264">
    <property type="entry name" value="Cytochrome P450"/>
    <property type="match status" value="1"/>
</dbReference>
<dbReference type="EMBL" id="SFCI01000907">
    <property type="protein sequence ID" value="TFY77466.1"/>
    <property type="molecule type" value="Genomic_DNA"/>
</dbReference>
<evidence type="ECO:0000256" key="2">
    <source>
        <dbReference type="ARBA" id="ARBA00005179"/>
    </source>
</evidence>
<keyword evidence="6" id="KW-0560">Oxidoreductase</keyword>
<comment type="caution">
    <text evidence="12">The sequence shown here is derived from an EMBL/GenBank/DDBJ whole genome shotgun (WGS) entry which is preliminary data.</text>
</comment>
<dbReference type="Gene3D" id="1.10.630.10">
    <property type="entry name" value="Cytochrome P450"/>
    <property type="match status" value="1"/>
</dbReference>
<dbReference type="InterPro" id="IPR002403">
    <property type="entry name" value="Cyt_P450_E_grp-IV"/>
</dbReference>
<dbReference type="PRINTS" id="PR00385">
    <property type="entry name" value="P450"/>
</dbReference>
<dbReference type="AlphaFoldDB" id="A0A4Y9ZRF7"/>
<reference evidence="12 13" key="1">
    <citation type="submission" date="2019-02" db="EMBL/GenBank/DDBJ databases">
        <title>Genome sequencing of the rare red list fungi Hericium alpestre (H. flagellum).</title>
        <authorList>
            <person name="Buettner E."/>
            <person name="Kellner H."/>
        </authorList>
    </citation>
    <scope>NUCLEOTIDE SEQUENCE [LARGE SCALE GENOMIC DNA]</scope>
    <source>
        <strain evidence="12 13">DSM 108284</strain>
    </source>
</reference>
<dbReference type="GO" id="GO:0020037">
    <property type="term" value="F:heme binding"/>
    <property type="evidence" value="ECO:0007669"/>
    <property type="project" value="InterPro"/>
</dbReference>
<keyword evidence="11" id="KW-1133">Transmembrane helix</keyword>
<protein>
    <recommendedName>
        <fullName evidence="14">Cytochrome P450</fullName>
    </recommendedName>
</protein>
<dbReference type="STRING" id="135208.A0A4Y9ZRF7"/>
<dbReference type="GO" id="GO:0004497">
    <property type="term" value="F:monooxygenase activity"/>
    <property type="evidence" value="ECO:0007669"/>
    <property type="project" value="UniProtKB-KW"/>
</dbReference>
<evidence type="ECO:0000256" key="3">
    <source>
        <dbReference type="ARBA" id="ARBA00010617"/>
    </source>
</evidence>
<name>A0A4Y9ZRF7_9AGAM</name>
<dbReference type="Proteomes" id="UP000298061">
    <property type="component" value="Unassembled WGS sequence"/>
</dbReference>
<comment type="cofactor">
    <cofactor evidence="1 9">
        <name>heme</name>
        <dbReference type="ChEBI" id="CHEBI:30413"/>
    </cofactor>
</comment>
<dbReference type="Pfam" id="PF00067">
    <property type="entry name" value="p450"/>
    <property type="match status" value="1"/>
</dbReference>
<dbReference type="PANTHER" id="PTHR24305">
    <property type="entry name" value="CYTOCHROME P450"/>
    <property type="match status" value="1"/>
</dbReference>
<comment type="pathway">
    <text evidence="2">Secondary metabolite biosynthesis.</text>
</comment>
<keyword evidence="5 9" id="KW-0479">Metal-binding</keyword>
<evidence type="ECO:0000256" key="8">
    <source>
        <dbReference type="ARBA" id="ARBA00023033"/>
    </source>
</evidence>
<feature type="binding site" description="axial binding residue" evidence="9">
    <location>
        <position position="495"/>
    </location>
    <ligand>
        <name>heme</name>
        <dbReference type="ChEBI" id="CHEBI:30413"/>
    </ligand>
    <ligandPart>
        <name>Fe</name>
        <dbReference type="ChEBI" id="CHEBI:18248"/>
    </ligandPart>
</feature>
<evidence type="ECO:0000256" key="1">
    <source>
        <dbReference type="ARBA" id="ARBA00001971"/>
    </source>
</evidence>